<evidence type="ECO:0000259" key="1">
    <source>
        <dbReference type="SMART" id="SM00969"/>
    </source>
</evidence>
<evidence type="ECO:0000313" key="2">
    <source>
        <dbReference type="EMBL" id="KAL3309499.1"/>
    </source>
</evidence>
<reference evidence="2 3" key="1">
    <citation type="submission" date="2024-11" db="EMBL/GenBank/DDBJ databases">
        <title>Adaptive evolution of stress response genes in parasites aligns with host niche diversity.</title>
        <authorList>
            <person name="Hahn C."/>
            <person name="Resl P."/>
        </authorList>
    </citation>
    <scope>NUCLEOTIDE SEQUENCE [LARGE SCALE GENOMIC DNA]</scope>
    <source>
        <strain evidence="2">EGGRZ-B1_66</strain>
        <tissue evidence="2">Body</tissue>
    </source>
</reference>
<gene>
    <name evidence="2" type="ORF">Ciccas_011955</name>
</gene>
<dbReference type="Pfam" id="PF07525">
    <property type="entry name" value="SOCS_box"/>
    <property type="match status" value="1"/>
</dbReference>
<feature type="domain" description="SOCS box" evidence="1">
    <location>
        <begin position="372"/>
        <end position="412"/>
    </location>
</feature>
<protein>
    <recommendedName>
        <fullName evidence="1">SOCS box domain-containing protein</fullName>
    </recommendedName>
</protein>
<dbReference type="InterPro" id="IPR001496">
    <property type="entry name" value="SOCS_box"/>
</dbReference>
<dbReference type="AlphaFoldDB" id="A0ABD2PQA3"/>
<dbReference type="EMBL" id="JBJKFK010003849">
    <property type="protein sequence ID" value="KAL3309499.1"/>
    <property type="molecule type" value="Genomic_DNA"/>
</dbReference>
<proteinExistence type="predicted"/>
<name>A0ABD2PQA3_9PLAT</name>
<comment type="caution">
    <text evidence="2">The sequence shown here is derived from an EMBL/GenBank/DDBJ whole genome shotgun (WGS) entry which is preliminary data.</text>
</comment>
<evidence type="ECO:0000313" key="3">
    <source>
        <dbReference type="Proteomes" id="UP001626550"/>
    </source>
</evidence>
<dbReference type="Proteomes" id="UP001626550">
    <property type="component" value="Unassembled WGS sequence"/>
</dbReference>
<keyword evidence="3" id="KW-1185">Reference proteome</keyword>
<accession>A0ABD2PQA3</accession>
<sequence>MSLRTSTNLLSESPLSYKEYVQNLFQGCACVSQDTEVLQDMDVKIARLIQKGDMHGVERHLKKMKRSQANNYAITVRRRHLSTAYPCLVDHRGAGTDPFINFYQECSLVIWAVDCLQWQMLPLLRFYGQEVNRPQSCRRWTYNCTPSSRPNTAPYLRFWTRGRYTYQSALDYFFASVYELVGEQPQSYHGLSGPSPLAFYFSHLPALLTKGLDVHKIDSVIVFNSLANSFDKYLCRYTNEHAIVPDIPEHDDAFVELTAVKRLIEHGFSQFECLEYLYPYCNWFGILICLVCHPKIASYSNILPPIIRQASLLLINFLVLRCAFPPPDDFKESIENLHLRKVYSKRYEEKRLEFNANLNELQTNCHDFIYSPLSLKLLARNKIRKLLGGQDFARKVASLGLPVHLSSFIQYINQEHMASVKSLKSLVKMATGEPVNGWPASDSLPSTVKYFSRSAKSRLRRQGGNMSSKSFLSSICTKMKSVVNAGSSSSIVQGVEIERHADLHARNEGDQSEEIVNTKDMVLNALNSPEGEDPTRPYLLEIWQRQMFLRSGRGSERQRPKNIPLWPLVDEFDFSNRVLQTDQLDEDEMRPQRPRSAPIPKLKVDAVCINQGVASNRNFKFH</sequence>
<dbReference type="SMART" id="SM00969">
    <property type="entry name" value="SOCS_box"/>
    <property type="match status" value="1"/>
</dbReference>
<organism evidence="2 3">
    <name type="scientific">Cichlidogyrus casuarinus</name>
    <dbReference type="NCBI Taxonomy" id="1844966"/>
    <lineage>
        <taxon>Eukaryota</taxon>
        <taxon>Metazoa</taxon>
        <taxon>Spiralia</taxon>
        <taxon>Lophotrochozoa</taxon>
        <taxon>Platyhelminthes</taxon>
        <taxon>Monogenea</taxon>
        <taxon>Monopisthocotylea</taxon>
        <taxon>Dactylogyridea</taxon>
        <taxon>Ancyrocephalidae</taxon>
        <taxon>Cichlidogyrus</taxon>
    </lineage>
</organism>